<organism evidence="2 3">
    <name type="scientific">Brucella pecoris</name>
    <dbReference type="NCBI Taxonomy" id="867683"/>
    <lineage>
        <taxon>Bacteria</taxon>
        <taxon>Pseudomonadati</taxon>
        <taxon>Pseudomonadota</taxon>
        <taxon>Alphaproteobacteria</taxon>
        <taxon>Hyphomicrobiales</taxon>
        <taxon>Brucellaceae</taxon>
        <taxon>Brucella/Ochrobactrum group</taxon>
        <taxon>Brucella</taxon>
    </lineage>
</organism>
<evidence type="ECO:0000256" key="1">
    <source>
        <dbReference type="SAM" id="MobiDB-lite"/>
    </source>
</evidence>
<evidence type="ECO:0000313" key="2">
    <source>
        <dbReference type="EMBL" id="TNV09499.1"/>
    </source>
</evidence>
<dbReference type="AlphaFoldDB" id="A0A5C5CDR1"/>
<dbReference type="Proteomes" id="UP000313390">
    <property type="component" value="Unassembled WGS sequence"/>
</dbReference>
<comment type="caution">
    <text evidence="2">The sequence shown here is derived from an EMBL/GenBank/DDBJ whole genome shotgun (WGS) entry which is preliminary data.</text>
</comment>
<name>A0A5C5CDR1_9HYPH</name>
<feature type="region of interest" description="Disordered" evidence="1">
    <location>
        <begin position="1"/>
        <end position="27"/>
    </location>
</feature>
<sequence>MQILLEKRKSLSKSSFENGGFEGQSGASRQRFHVITCRPSDEREETFADGGQRGNRVTEISAPGFIIYGSHQTLIGCCHCFCFAGCRLLPGHN</sequence>
<accession>A0A5C5CDR1</accession>
<reference evidence="2 3" key="1">
    <citation type="journal article" date="2011" name="Int. J. Syst. Evol. Microbiol.">
        <title>Ochrobactrum pecoris sp. nov., isolated from farm animals.</title>
        <authorList>
            <person name="Kampfer P."/>
            <person name="Huber B."/>
            <person name="Busse H.J."/>
            <person name="Scholz H.C."/>
            <person name="Tomaso H."/>
            <person name="Hotzel H."/>
            <person name="Melzer F."/>
        </authorList>
    </citation>
    <scope>NUCLEOTIDE SEQUENCE [LARGE SCALE GENOMIC DNA]</scope>
    <source>
        <strain evidence="2 3">08RB2639</strain>
    </source>
</reference>
<evidence type="ECO:0000313" key="3">
    <source>
        <dbReference type="Proteomes" id="UP000313390"/>
    </source>
</evidence>
<dbReference type="EMBL" id="VEWK01000013">
    <property type="protein sequence ID" value="TNV09499.1"/>
    <property type="molecule type" value="Genomic_DNA"/>
</dbReference>
<gene>
    <name evidence="2" type="ORF">FIB18_20785</name>
</gene>
<proteinExistence type="predicted"/>
<protein>
    <submittedName>
        <fullName evidence="2">Uncharacterized protein</fullName>
    </submittedName>
</protein>